<dbReference type="OrthoDB" id="3242031at2759"/>
<name>A0A9P5XAM2_9AGAR</name>
<dbReference type="AlphaFoldDB" id="A0A9P5XAM2"/>
<feature type="region of interest" description="Disordered" evidence="1">
    <location>
        <begin position="250"/>
        <end position="296"/>
    </location>
</feature>
<evidence type="ECO:0000313" key="3">
    <source>
        <dbReference type="Proteomes" id="UP000807342"/>
    </source>
</evidence>
<proteinExistence type="predicted"/>
<accession>A0A9P5XAM2</accession>
<keyword evidence="3" id="KW-1185">Reference proteome</keyword>
<protein>
    <submittedName>
        <fullName evidence="2">Uncharacterized protein</fullName>
    </submittedName>
</protein>
<feature type="compositionally biased region" description="Acidic residues" evidence="1">
    <location>
        <begin position="255"/>
        <end position="271"/>
    </location>
</feature>
<dbReference type="Proteomes" id="UP000807342">
    <property type="component" value="Unassembled WGS sequence"/>
</dbReference>
<dbReference type="EMBL" id="MU151181">
    <property type="protein sequence ID" value="KAF9447903.1"/>
    <property type="molecule type" value="Genomic_DNA"/>
</dbReference>
<organism evidence="2 3">
    <name type="scientific">Macrolepiota fuliginosa MF-IS2</name>
    <dbReference type="NCBI Taxonomy" id="1400762"/>
    <lineage>
        <taxon>Eukaryota</taxon>
        <taxon>Fungi</taxon>
        <taxon>Dikarya</taxon>
        <taxon>Basidiomycota</taxon>
        <taxon>Agaricomycotina</taxon>
        <taxon>Agaricomycetes</taxon>
        <taxon>Agaricomycetidae</taxon>
        <taxon>Agaricales</taxon>
        <taxon>Agaricineae</taxon>
        <taxon>Agaricaceae</taxon>
        <taxon>Macrolepiota</taxon>
    </lineage>
</organism>
<evidence type="ECO:0000313" key="2">
    <source>
        <dbReference type="EMBL" id="KAF9447903.1"/>
    </source>
</evidence>
<comment type="caution">
    <text evidence="2">The sequence shown here is derived from an EMBL/GenBank/DDBJ whole genome shotgun (WGS) entry which is preliminary data.</text>
</comment>
<sequence>MMMHPASVPPTLVPLPFTLQEDPPTIHPVPLIFEDMRGSLRDTLLRDLEGRGSFRVRTWDPPDEHMGIRIRGSIQNSPRGNRAVFVEWGKRSGEGFLHVETREGPELLLDFTKYLPIVDPEKYTPETIGTATRRFTSFLDAKEYTWQYHPPENLEMEWECVNLEGETVAYWSLKLPLEPEYDSSGCTLTISQGYDMLSLEMIATCFTIRTWQKQCHDIAVRAGLLAQGEDEAEESDSEEAIAKARAAWENRWADCDDSDDSPPSSESDEGENGERGPPSERSTTSSREDGNSHETS</sequence>
<feature type="compositionally biased region" description="Basic and acidic residues" evidence="1">
    <location>
        <begin position="286"/>
        <end position="296"/>
    </location>
</feature>
<gene>
    <name evidence="2" type="ORF">P691DRAFT_801665</name>
</gene>
<reference evidence="2" key="1">
    <citation type="submission" date="2020-11" db="EMBL/GenBank/DDBJ databases">
        <authorList>
            <consortium name="DOE Joint Genome Institute"/>
            <person name="Ahrendt S."/>
            <person name="Riley R."/>
            <person name="Andreopoulos W."/>
            <person name="Labutti K."/>
            <person name="Pangilinan J."/>
            <person name="Ruiz-Duenas F.J."/>
            <person name="Barrasa J.M."/>
            <person name="Sanchez-Garcia M."/>
            <person name="Camarero S."/>
            <person name="Miyauchi S."/>
            <person name="Serrano A."/>
            <person name="Linde D."/>
            <person name="Babiker R."/>
            <person name="Drula E."/>
            <person name="Ayuso-Fernandez I."/>
            <person name="Pacheco R."/>
            <person name="Padilla G."/>
            <person name="Ferreira P."/>
            <person name="Barriuso J."/>
            <person name="Kellner H."/>
            <person name="Castanera R."/>
            <person name="Alfaro M."/>
            <person name="Ramirez L."/>
            <person name="Pisabarro A.G."/>
            <person name="Kuo A."/>
            <person name="Tritt A."/>
            <person name="Lipzen A."/>
            <person name="He G."/>
            <person name="Yan M."/>
            <person name="Ng V."/>
            <person name="Cullen D."/>
            <person name="Martin F."/>
            <person name="Rosso M.-N."/>
            <person name="Henrissat B."/>
            <person name="Hibbett D."/>
            <person name="Martinez A.T."/>
            <person name="Grigoriev I.V."/>
        </authorList>
    </citation>
    <scope>NUCLEOTIDE SEQUENCE</scope>
    <source>
        <strain evidence="2">MF-IS2</strain>
    </source>
</reference>
<evidence type="ECO:0000256" key="1">
    <source>
        <dbReference type="SAM" id="MobiDB-lite"/>
    </source>
</evidence>